<dbReference type="EMBL" id="JASJOU010000002">
    <property type="protein sequence ID" value="MDJ1501004.1"/>
    <property type="molecule type" value="Genomic_DNA"/>
</dbReference>
<dbReference type="Pfam" id="PF08281">
    <property type="entry name" value="Sigma70_r4_2"/>
    <property type="match status" value="1"/>
</dbReference>
<dbReference type="GO" id="GO:0006352">
    <property type="term" value="P:DNA-templated transcription initiation"/>
    <property type="evidence" value="ECO:0007669"/>
    <property type="project" value="InterPro"/>
</dbReference>
<dbReference type="SUPFAM" id="SSF88946">
    <property type="entry name" value="Sigma2 domain of RNA polymerase sigma factors"/>
    <property type="match status" value="1"/>
</dbReference>
<keyword evidence="4" id="KW-0804">Transcription</keyword>
<evidence type="ECO:0000256" key="4">
    <source>
        <dbReference type="ARBA" id="ARBA00023163"/>
    </source>
</evidence>
<keyword evidence="8" id="KW-1185">Reference proteome</keyword>
<protein>
    <submittedName>
        <fullName evidence="7">Sigma-70 family RNA polymerase sigma factor</fullName>
    </submittedName>
</protein>
<dbReference type="InterPro" id="IPR014284">
    <property type="entry name" value="RNA_pol_sigma-70_dom"/>
</dbReference>
<dbReference type="NCBIfam" id="TIGR02937">
    <property type="entry name" value="sigma70-ECF"/>
    <property type="match status" value="1"/>
</dbReference>
<name>A0AAE3R3P5_9BACT</name>
<comment type="similarity">
    <text evidence="1">Belongs to the sigma-70 factor family. ECF subfamily.</text>
</comment>
<dbReference type="Gene3D" id="1.10.10.10">
    <property type="entry name" value="Winged helix-like DNA-binding domain superfamily/Winged helix DNA-binding domain"/>
    <property type="match status" value="1"/>
</dbReference>
<dbReference type="AlphaFoldDB" id="A0AAE3R3P5"/>
<evidence type="ECO:0000256" key="1">
    <source>
        <dbReference type="ARBA" id="ARBA00010641"/>
    </source>
</evidence>
<reference evidence="7" key="1">
    <citation type="submission" date="2023-05" db="EMBL/GenBank/DDBJ databases">
        <authorList>
            <person name="Zhang X."/>
        </authorList>
    </citation>
    <scope>NUCLEOTIDE SEQUENCE</scope>
    <source>
        <strain evidence="7">BD1B2-1</strain>
    </source>
</reference>
<dbReference type="InterPro" id="IPR013325">
    <property type="entry name" value="RNA_pol_sigma_r2"/>
</dbReference>
<dbReference type="Proteomes" id="UP001232063">
    <property type="component" value="Unassembled WGS sequence"/>
</dbReference>
<evidence type="ECO:0000256" key="3">
    <source>
        <dbReference type="ARBA" id="ARBA00023082"/>
    </source>
</evidence>
<dbReference type="Gene3D" id="1.10.1740.10">
    <property type="match status" value="1"/>
</dbReference>
<evidence type="ECO:0000313" key="7">
    <source>
        <dbReference type="EMBL" id="MDJ1501004.1"/>
    </source>
</evidence>
<evidence type="ECO:0000313" key="8">
    <source>
        <dbReference type="Proteomes" id="UP001232063"/>
    </source>
</evidence>
<dbReference type="InterPro" id="IPR039425">
    <property type="entry name" value="RNA_pol_sigma-70-like"/>
</dbReference>
<dbReference type="PANTHER" id="PTHR43133">
    <property type="entry name" value="RNA POLYMERASE ECF-TYPE SIGMA FACTO"/>
    <property type="match status" value="1"/>
</dbReference>
<dbReference type="PANTHER" id="PTHR43133:SF46">
    <property type="entry name" value="RNA POLYMERASE SIGMA-70 FACTOR ECF SUBFAMILY"/>
    <property type="match status" value="1"/>
</dbReference>
<dbReference type="GO" id="GO:0003677">
    <property type="term" value="F:DNA binding"/>
    <property type="evidence" value="ECO:0007669"/>
    <property type="project" value="InterPro"/>
</dbReference>
<proteinExistence type="inferred from homology"/>
<dbReference type="Pfam" id="PF04542">
    <property type="entry name" value="Sigma70_r2"/>
    <property type="match status" value="1"/>
</dbReference>
<evidence type="ECO:0000259" key="6">
    <source>
        <dbReference type="Pfam" id="PF08281"/>
    </source>
</evidence>
<gene>
    <name evidence="7" type="ORF">QNI22_10110</name>
</gene>
<keyword evidence="2" id="KW-0805">Transcription regulation</keyword>
<organism evidence="7 8">
    <name type="scientific">Xanthocytophaga agilis</name>
    <dbReference type="NCBI Taxonomy" id="3048010"/>
    <lineage>
        <taxon>Bacteria</taxon>
        <taxon>Pseudomonadati</taxon>
        <taxon>Bacteroidota</taxon>
        <taxon>Cytophagia</taxon>
        <taxon>Cytophagales</taxon>
        <taxon>Rhodocytophagaceae</taxon>
        <taxon>Xanthocytophaga</taxon>
    </lineage>
</organism>
<accession>A0AAE3R3P5</accession>
<dbReference type="SUPFAM" id="SSF88659">
    <property type="entry name" value="Sigma3 and sigma4 domains of RNA polymerase sigma factors"/>
    <property type="match status" value="1"/>
</dbReference>
<dbReference type="InterPro" id="IPR013324">
    <property type="entry name" value="RNA_pol_sigma_r3/r4-like"/>
</dbReference>
<feature type="domain" description="RNA polymerase sigma-70 region 2" evidence="5">
    <location>
        <begin position="25"/>
        <end position="91"/>
    </location>
</feature>
<sequence>MSNVENETIIWSQLRKADPEAFQILYDKYWTPLFLYAYRTLNNKQEAQDILQLFFSDLWEKSTTLPFVTDLRYYLFRGLKNRILNSIRDKQIEEKQIAAFYEVLDETDTIPDDPINDITFKDKILPLLEILPPRMQQVLQMHYLQGLSVTDIADELGSAPQTIRNQLNIALKRLREKLVVR</sequence>
<dbReference type="CDD" id="cd06171">
    <property type="entry name" value="Sigma70_r4"/>
    <property type="match status" value="1"/>
</dbReference>
<evidence type="ECO:0000259" key="5">
    <source>
        <dbReference type="Pfam" id="PF04542"/>
    </source>
</evidence>
<dbReference type="GO" id="GO:0016987">
    <property type="term" value="F:sigma factor activity"/>
    <property type="evidence" value="ECO:0007669"/>
    <property type="project" value="UniProtKB-KW"/>
</dbReference>
<feature type="domain" description="RNA polymerase sigma factor 70 region 4 type 2" evidence="6">
    <location>
        <begin position="124"/>
        <end position="174"/>
    </location>
</feature>
<evidence type="ECO:0000256" key="2">
    <source>
        <dbReference type="ARBA" id="ARBA00023015"/>
    </source>
</evidence>
<comment type="caution">
    <text evidence="7">The sequence shown here is derived from an EMBL/GenBank/DDBJ whole genome shotgun (WGS) entry which is preliminary data.</text>
</comment>
<keyword evidence="3" id="KW-0731">Sigma factor</keyword>
<dbReference type="InterPro" id="IPR013249">
    <property type="entry name" value="RNA_pol_sigma70_r4_t2"/>
</dbReference>
<dbReference type="InterPro" id="IPR036388">
    <property type="entry name" value="WH-like_DNA-bd_sf"/>
</dbReference>
<dbReference type="InterPro" id="IPR007627">
    <property type="entry name" value="RNA_pol_sigma70_r2"/>
</dbReference>
<dbReference type="RefSeq" id="WP_314510498.1">
    <property type="nucleotide sequence ID" value="NZ_JASJOU010000002.1"/>
</dbReference>